<dbReference type="InterPro" id="IPR028082">
    <property type="entry name" value="Peripla_BP_I"/>
</dbReference>
<dbReference type="RefSeq" id="WP_073034197.1">
    <property type="nucleotide sequence ID" value="NZ_BMLR01000003.1"/>
</dbReference>
<protein>
    <submittedName>
        <fullName evidence="7">Amino acid/amide ABC transporter substrate-binding protein, HAAT family</fullName>
    </submittedName>
</protein>
<dbReference type="PANTHER" id="PTHR30483:SF37">
    <property type="entry name" value="ABC TRANSPORTER SUBSTRATE-BINDING PROTEIN"/>
    <property type="match status" value="1"/>
</dbReference>
<dbReference type="AlphaFoldDB" id="A0A1M7B9Q1"/>
<evidence type="ECO:0000256" key="3">
    <source>
        <dbReference type="ARBA" id="ARBA00022729"/>
    </source>
</evidence>
<proteinExistence type="inferred from homology"/>
<keyword evidence="4" id="KW-0029">Amino-acid transport</keyword>
<feature type="domain" description="Leucine-binding protein" evidence="6">
    <location>
        <begin position="33"/>
        <end position="369"/>
    </location>
</feature>
<dbReference type="CDD" id="cd06330">
    <property type="entry name" value="PBP1_As_SBP-like"/>
    <property type="match status" value="1"/>
</dbReference>
<evidence type="ECO:0000256" key="2">
    <source>
        <dbReference type="ARBA" id="ARBA00022448"/>
    </source>
</evidence>
<comment type="similarity">
    <text evidence="1">Belongs to the leucine-binding protein family.</text>
</comment>
<dbReference type="PANTHER" id="PTHR30483">
    <property type="entry name" value="LEUCINE-SPECIFIC-BINDING PROTEIN"/>
    <property type="match status" value="1"/>
</dbReference>
<keyword evidence="8" id="KW-1185">Reference proteome</keyword>
<keyword evidence="3 5" id="KW-0732">Signal</keyword>
<dbReference type="Gene3D" id="3.40.50.2300">
    <property type="match status" value="2"/>
</dbReference>
<dbReference type="OrthoDB" id="9783240at2"/>
<dbReference type="GO" id="GO:0006865">
    <property type="term" value="P:amino acid transport"/>
    <property type="evidence" value="ECO:0007669"/>
    <property type="project" value="UniProtKB-KW"/>
</dbReference>
<keyword evidence="2" id="KW-0813">Transport</keyword>
<evidence type="ECO:0000256" key="4">
    <source>
        <dbReference type="ARBA" id="ARBA00022970"/>
    </source>
</evidence>
<evidence type="ECO:0000313" key="8">
    <source>
        <dbReference type="Proteomes" id="UP000183974"/>
    </source>
</evidence>
<dbReference type="EMBL" id="FRBR01000003">
    <property type="protein sequence ID" value="SHL51673.1"/>
    <property type="molecule type" value="Genomic_DNA"/>
</dbReference>
<dbReference type="SUPFAM" id="SSF53822">
    <property type="entry name" value="Periplasmic binding protein-like I"/>
    <property type="match status" value="1"/>
</dbReference>
<gene>
    <name evidence="7" type="ORF">SAMN05444398_103142</name>
</gene>
<name>A0A1M7B9Q1_9RHOB</name>
<dbReference type="InterPro" id="IPR028081">
    <property type="entry name" value="Leu-bd"/>
</dbReference>
<dbReference type="STRING" id="337701.SAMN05444398_103142"/>
<reference evidence="7 8" key="1">
    <citation type="submission" date="2016-11" db="EMBL/GenBank/DDBJ databases">
        <authorList>
            <person name="Jaros S."/>
            <person name="Januszkiewicz K."/>
            <person name="Wedrychowicz H."/>
        </authorList>
    </citation>
    <scope>NUCLEOTIDE SEQUENCE [LARGE SCALE GENOMIC DNA]</scope>
    <source>
        <strain evidence="7 8">DSM 29589</strain>
    </source>
</reference>
<feature type="chain" id="PRO_5012184108" evidence="5">
    <location>
        <begin position="26"/>
        <end position="430"/>
    </location>
</feature>
<dbReference type="Pfam" id="PF13458">
    <property type="entry name" value="Peripla_BP_6"/>
    <property type="match status" value="1"/>
</dbReference>
<dbReference type="PRINTS" id="PR00337">
    <property type="entry name" value="LEUILEVALBP"/>
</dbReference>
<evidence type="ECO:0000256" key="1">
    <source>
        <dbReference type="ARBA" id="ARBA00010062"/>
    </source>
</evidence>
<accession>A0A1M7B9Q1</accession>
<dbReference type="InterPro" id="IPR051010">
    <property type="entry name" value="BCAA_transport"/>
</dbReference>
<sequence length="430" mass="46175">MQHFRLKALAVAATALTTLATSAMAQDKPESLDIGVFTFLSGPAAAYGMPGRQGAEIMIEQINADGGIGGVPVSATFVDEAQGAEGVISEYRRLAEGEADFMIAALSSGNCLALAPIADQLQMPTVGWNCDTHQLFKESHDYFYRPNGNTIAEFMAYTLYFLDENPDVKRVAIINPDYSFGHDAAEIVKATLKAVKPETEVVAELFPKLGSSSYQTEISRLAAARPDVIFSNLWGGDLENFIRQAQPRGIFAQSKTVLALGETVLQRSNLPEGVIVGVLGDGWWRSPDAEQIGQAGEFAATYNAKFGEDPVFPAVKMANAFLVMKAAYEKALETTGGTWPTHEQVAGALEGLSIETLTGEMSFREDNDGIVDQIVGTTTMVEGIDYPVLGNMVRYDGAALLPPLGEDPLGWIGTLSPSIFDELPDPGSYK</sequence>
<evidence type="ECO:0000313" key="7">
    <source>
        <dbReference type="EMBL" id="SHL51673.1"/>
    </source>
</evidence>
<evidence type="ECO:0000256" key="5">
    <source>
        <dbReference type="SAM" id="SignalP"/>
    </source>
</evidence>
<organism evidence="7 8">
    <name type="scientific">Roseovarius pacificus</name>
    <dbReference type="NCBI Taxonomy" id="337701"/>
    <lineage>
        <taxon>Bacteria</taxon>
        <taxon>Pseudomonadati</taxon>
        <taxon>Pseudomonadota</taxon>
        <taxon>Alphaproteobacteria</taxon>
        <taxon>Rhodobacterales</taxon>
        <taxon>Roseobacteraceae</taxon>
        <taxon>Roseovarius</taxon>
    </lineage>
</organism>
<evidence type="ECO:0000259" key="6">
    <source>
        <dbReference type="Pfam" id="PF13458"/>
    </source>
</evidence>
<feature type="signal peptide" evidence="5">
    <location>
        <begin position="1"/>
        <end position="25"/>
    </location>
</feature>
<dbReference type="Proteomes" id="UP000183974">
    <property type="component" value="Unassembled WGS sequence"/>
</dbReference>
<dbReference type="InterPro" id="IPR000709">
    <property type="entry name" value="Leu_Ile_Val-bd"/>
</dbReference>